<comment type="caution">
    <text evidence="3">The sequence shown here is derived from an EMBL/GenBank/DDBJ whole genome shotgun (WGS) entry which is preliminary data.</text>
</comment>
<organism evidence="3 4">
    <name type="scientific">Thermogemmata fonticola</name>
    <dbReference type="NCBI Taxonomy" id="2755323"/>
    <lineage>
        <taxon>Bacteria</taxon>
        <taxon>Pseudomonadati</taxon>
        <taxon>Planctomycetota</taxon>
        <taxon>Planctomycetia</taxon>
        <taxon>Gemmatales</taxon>
        <taxon>Gemmataceae</taxon>
        <taxon>Thermogemmata</taxon>
    </lineage>
</organism>
<feature type="domain" description="TadE-like" evidence="2">
    <location>
        <begin position="12"/>
        <end position="55"/>
    </location>
</feature>
<evidence type="ECO:0000313" key="4">
    <source>
        <dbReference type="Proteomes" id="UP000542342"/>
    </source>
</evidence>
<dbReference type="AlphaFoldDB" id="A0A7V8VDR9"/>
<reference evidence="3 4" key="1">
    <citation type="submission" date="2020-07" db="EMBL/GenBank/DDBJ databases">
        <title>Thermogemmata thermophila gen. nov., sp. nov., a novel moderate thermophilic planctomycete from a Kamchatka hot spring.</title>
        <authorList>
            <person name="Elcheninov A.G."/>
            <person name="Podosokorskaya O.A."/>
            <person name="Kovaleva O.L."/>
            <person name="Novikov A."/>
            <person name="Bonch-Osmolovskaya E.A."/>
            <person name="Toshchakov S.V."/>
            <person name="Kublanov I.V."/>
        </authorList>
    </citation>
    <scope>NUCLEOTIDE SEQUENCE [LARGE SCALE GENOMIC DNA]</scope>
    <source>
        <strain evidence="3 4">2918</strain>
    </source>
</reference>
<sequence length="174" mass="19338">MLARRHLQARRGVSAVEMAVVTVAILLPTIIGLWEVGRLIYVTQVVSHAAREGARLAAQAYTINSSGQVVDIHRATGVPNVASTVYQALRAGGLAQLQPTDVAVEFQFTSGDTSRTEPYQGERGQTFFVRVTVPWSRVRLINLGLINPTQVQFTAHWRMLIDERFSINDRLPTW</sequence>
<name>A0A7V8VDR9_9BACT</name>
<dbReference type="InterPro" id="IPR012495">
    <property type="entry name" value="TadE-like_dom"/>
</dbReference>
<evidence type="ECO:0000259" key="2">
    <source>
        <dbReference type="Pfam" id="PF07811"/>
    </source>
</evidence>
<dbReference type="Pfam" id="PF07811">
    <property type="entry name" value="TadE"/>
    <property type="match status" value="1"/>
</dbReference>
<evidence type="ECO:0000256" key="1">
    <source>
        <dbReference type="SAM" id="Phobius"/>
    </source>
</evidence>
<keyword evidence="1" id="KW-1133">Transmembrane helix</keyword>
<keyword evidence="4" id="KW-1185">Reference proteome</keyword>
<dbReference type="EMBL" id="JACEFB010000004">
    <property type="protein sequence ID" value="MBA2226081.1"/>
    <property type="molecule type" value="Genomic_DNA"/>
</dbReference>
<protein>
    <submittedName>
        <fullName evidence="3">Pilus assembly protein</fullName>
    </submittedName>
</protein>
<gene>
    <name evidence="3" type="ORF">H0921_07885</name>
</gene>
<evidence type="ECO:0000313" key="3">
    <source>
        <dbReference type="EMBL" id="MBA2226081.1"/>
    </source>
</evidence>
<accession>A0A7V8VDR9</accession>
<feature type="transmembrane region" description="Helical" evidence="1">
    <location>
        <begin position="12"/>
        <end position="34"/>
    </location>
</feature>
<proteinExistence type="predicted"/>
<keyword evidence="1" id="KW-0812">Transmembrane</keyword>
<dbReference type="Proteomes" id="UP000542342">
    <property type="component" value="Unassembled WGS sequence"/>
</dbReference>
<dbReference type="RefSeq" id="WP_194537511.1">
    <property type="nucleotide sequence ID" value="NZ_JACEFB010000004.1"/>
</dbReference>
<keyword evidence="1" id="KW-0472">Membrane</keyword>